<dbReference type="GO" id="GO:1990316">
    <property type="term" value="C:Atg1/ULK1 kinase complex"/>
    <property type="evidence" value="ECO:0007669"/>
    <property type="project" value="TreeGrafter"/>
</dbReference>
<evidence type="ECO:0000313" key="4">
    <source>
        <dbReference type="EMBL" id="KAF2070741.1"/>
    </source>
</evidence>
<evidence type="ECO:0000256" key="1">
    <source>
        <dbReference type="ARBA" id="ARBA00007130"/>
    </source>
</evidence>
<dbReference type="GO" id="GO:0000045">
    <property type="term" value="P:autophagosome assembly"/>
    <property type="evidence" value="ECO:0007669"/>
    <property type="project" value="TreeGrafter"/>
</dbReference>
<organism evidence="4 5">
    <name type="scientific">Polysphondylium violaceum</name>
    <dbReference type="NCBI Taxonomy" id="133409"/>
    <lineage>
        <taxon>Eukaryota</taxon>
        <taxon>Amoebozoa</taxon>
        <taxon>Evosea</taxon>
        <taxon>Eumycetozoa</taxon>
        <taxon>Dictyostelia</taxon>
        <taxon>Dictyosteliales</taxon>
        <taxon>Dictyosteliaceae</taxon>
        <taxon>Polysphondylium</taxon>
    </lineage>
</organism>
<dbReference type="InterPro" id="IPR012445">
    <property type="entry name" value="ATG101"/>
</dbReference>
<dbReference type="OrthoDB" id="10259639at2759"/>
<dbReference type="PANTHER" id="PTHR13292">
    <property type="entry name" value="AUTOPHAGY-RELATED PROTEIN 101"/>
    <property type="match status" value="1"/>
</dbReference>
<reference evidence="4" key="1">
    <citation type="submission" date="2020-01" db="EMBL/GenBank/DDBJ databases">
        <title>Development of genomics and gene disruption for Polysphondylium violaceum indicates a role for the polyketide synthase stlB in stalk morphogenesis.</title>
        <authorList>
            <person name="Narita B."/>
            <person name="Kawabe Y."/>
            <person name="Kin K."/>
            <person name="Saito T."/>
            <person name="Gibbs R."/>
            <person name="Kuspa A."/>
            <person name="Muzny D."/>
            <person name="Queller D."/>
            <person name="Richards S."/>
            <person name="Strassman J."/>
            <person name="Sucgang R."/>
            <person name="Worley K."/>
            <person name="Schaap P."/>
        </authorList>
    </citation>
    <scope>NUCLEOTIDE SEQUENCE</scope>
    <source>
        <strain evidence="4">QSvi11</strain>
    </source>
</reference>
<evidence type="ECO:0000313" key="5">
    <source>
        <dbReference type="Proteomes" id="UP000695562"/>
    </source>
</evidence>
<proteinExistence type="inferred from homology"/>
<dbReference type="EMBL" id="AJWJ01000451">
    <property type="protein sequence ID" value="KAF2070741.1"/>
    <property type="molecule type" value="Genomic_DNA"/>
</dbReference>
<accession>A0A8J4UQI8</accession>
<dbReference type="GO" id="GO:0019901">
    <property type="term" value="F:protein kinase binding"/>
    <property type="evidence" value="ECO:0007669"/>
    <property type="project" value="TreeGrafter"/>
</dbReference>
<dbReference type="Pfam" id="PF07855">
    <property type="entry name" value="ATG101"/>
    <property type="match status" value="1"/>
</dbReference>
<dbReference type="GO" id="GO:0000407">
    <property type="term" value="C:phagophore assembly site"/>
    <property type="evidence" value="ECO:0007669"/>
    <property type="project" value="TreeGrafter"/>
</dbReference>
<name>A0A8J4UQI8_9MYCE</name>
<sequence>MNFHQYPLKTIYLEYSQLKEVTQCLLHSILFQRSLGNVKPKDVTLDCVEFSYVKIDDINNKLIEEKSEELLSNIMKKKSKNAHQIWFSFYEKREKTTFFSSNSTENVCWEQWILGFVLVPSMAPQDLANQLTDCVQKIIENVNQDKIIPPVTSSNQMTFPFSIQVSGSENTRVTDIVWNMFKTTTQTTNL</sequence>
<comment type="caution">
    <text evidence="4">The sequence shown here is derived from an EMBL/GenBank/DDBJ whole genome shotgun (WGS) entry which is preliminary data.</text>
</comment>
<dbReference type="Proteomes" id="UP000695562">
    <property type="component" value="Unassembled WGS sequence"/>
</dbReference>
<keyword evidence="3" id="KW-0072">Autophagy</keyword>
<dbReference type="AlphaFoldDB" id="A0A8J4UQI8"/>
<protein>
    <recommendedName>
        <fullName evidence="2">Autophagy-related protein 101</fullName>
    </recommendedName>
</protein>
<comment type="similarity">
    <text evidence="1">Belongs to the ATG101 family.</text>
</comment>
<gene>
    <name evidence="4" type="ORF">CYY_007940</name>
</gene>
<evidence type="ECO:0000256" key="2">
    <source>
        <dbReference type="ARBA" id="ARBA00018874"/>
    </source>
</evidence>
<dbReference type="PANTHER" id="PTHR13292:SF0">
    <property type="entry name" value="AUTOPHAGY-RELATED PROTEIN 101"/>
    <property type="match status" value="1"/>
</dbReference>
<evidence type="ECO:0000256" key="3">
    <source>
        <dbReference type="ARBA" id="ARBA00023006"/>
    </source>
</evidence>
<keyword evidence="5" id="KW-1185">Reference proteome</keyword>